<feature type="transmembrane region" description="Helical" evidence="1">
    <location>
        <begin position="265"/>
        <end position="286"/>
    </location>
</feature>
<accession>R2TP78</accession>
<feature type="transmembrane region" description="Helical" evidence="1">
    <location>
        <begin position="229"/>
        <end position="253"/>
    </location>
</feature>
<feature type="transmembrane region" description="Helical" evidence="1">
    <location>
        <begin position="77"/>
        <end position="106"/>
    </location>
</feature>
<dbReference type="eggNOG" id="ENOG5032UTZ">
    <property type="taxonomic scope" value="Bacteria"/>
</dbReference>
<name>R2TP78_9ENTE</name>
<evidence type="ECO:0000313" key="4">
    <source>
        <dbReference type="Proteomes" id="UP000013781"/>
    </source>
</evidence>
<feature type="transmembrane region" description="Helical" evidence="1">
    <location>
        <begin position="188"/>
        <end position="206"/>
    </location>
</feature>
<evidence type="ECO:0000313" key="2">
    <source>
        <dbReference type="EMBL" id="EOI06969.1"/>
    </source>
</evidence>
<feature type="transmembrane region" description="Helical" evidence="1">
    <location>
        <begin position="51"/>
        <end position="71"/>
    </location>
</feature>
<evidence type="ECO:0000256" key="1">
    <source>
        <dbReference type="SAM" id="Phobius"/>
    </source>
</evidence>
<dbReference type="RefSeq" id="WP_010763734.1">
    <property type="nucleotide sequence ID" value="NZ_ASWB01000004.1"/>
</dbReference>
<gene>
    <name evidence="3" type="ORF">I586_03045</name>
    <name evidence="2" type="ORF">UAY_00311</name>
</gene>
<organism evidence="2 4">
    <name type="scientific">Enterococcus moraviensis ATCC BAA-383</name>
    <dbReference type="NCBI Taxonomy" id="1158609"/>
    <lineage>
        <taxon>Bacteria</taxon>
        <taxon>Bacillati</taxon>
        <taxon>Bacillota</taxon>
        <taxon>Bacilli</taxon>
        <taxon>Lactobacillales</taxon>
        <taxon>Enterococcaceae</taxon>
        <taxon>Enterococcus</taxon>
    </lineage>
</organism>
<feature type="transmembrane region" description="Helical" evidence="1">
    <location>
        <begin position="298"/>
        <end position="317"/>
    </location>
</feature>
<dbReference type="EMBL" id="ASWB01000004">
    <property type="protein sequence ID" value="EOT65311.1"/>
    <property type="molecule type" value="Genomic_DNA"/>
</dbReference>
<evidence type="ECO:0000313" key="3">
    <source>
        <dbReference type="EMBL" id="EOT65311.1"/>
    </source>
</evidence>
<feature type="transmembrane region" description="Helical" evidence="1">
    <location>
        <begin position="159"/>
        <end position="181"/>
    </location>
</feature>
<feature type="transmembrane region" description="Helical" evidence="1">
    <location>
        <begin position="350"/>
        <end position="369"/>
    </location>
</feature>
<keyword evidence="1" id="KW-0472">Membrane</keyword>
<dbReference type="Proteomes" id="UP000014157">
    <property type="component" value="Unassembled WGS sequence"/>
</dbReference>
<proteinExistence type="predicted"/>
<comment type="caution">
    <text evidence="2">The sequence shown here is derived from an EMBL/GenBank/DDBJ whole genome shotgun (WGS) entry which is preliminary data.</text>
</comment>
<evidence type="ECO:0000313" key="5">
    <source>
        <dbReference type="Proteomes" id="UP000014157"/>
    </source>
</evidence>
<keyword evidence="1" id="KW-0812">Transmembrane</keyword>
<protein>
    <recommendedName>
        <fullName evidence="6">SpoVT-AbrB domain-containing protein</fullName>
    </recommendedName>
</protein>
<feature type="transmembrane region" description="Helical" evidence="1">
    <location>
        <begin position="127"/>
        <end position="153"/>
    </location>
</feature>
<evidence type="ECO:0008006" key="6">
    <source>
        <dbReference type="Google" id="ProtNLM"/>
    </source>
</evidence>
<dbReference type="EMBL" id="AJAS01000002">
    <property type="protein sequence ID" value="EOI06969.1"/>
    <property type="molecule type" value="Genomic_DNA"/>
</dbReference>
<reference evidence="2 4" key="1">
    <citation type="submission" date="2013-02" db="EMBL/GenBank/DDBJ databases">
        <title>The Genome Sequence of Enterococcus moraviensis BAA-383.</title>
        <authorList>
            <consortium name="The Broad Institute Genome Sequencing Platform"/>
            <consortium name="The Broad Institute Genome Sequencing Center for Infectious Disease"/>
            <person name="Earl A.M."/>
            <person name="Gilmore M.S."/>
            <person name="Lebreton F."/>
            <person name="Walker B."/>
            <person name="Young S.K."/>
            <person name="Zeng Q."/>
            <person name="Gargeya S."/>
            <person name="Fitzgerald M."/>
            <person name="Haas B."/>
            <person name="Abouelleil A."/>
            <person name="Alvarado L."/>
            <person name="Arachchi H.M."/>
            <person name="Berlin A.M."/>
            <person name="Chapman S.B."/>
            <person name="Dewar J."/>
            <person name="Goldberg J."/>
            <person name="Griggs A."/>
            <person name="Gujja S."/>
            <person name="Hansen M."/>
            <person name="Howarth C."/>
            <person name="Imamovic A."/>
            <person name="Larimer J."/>
            <person name="McCowan C."/>
            <person name="Murphy C."/>
            <person name="Neiman D."/>
            <person name="Pearson M."/>
            <person name="Priest M."/>
            <person name="Roberts A."/>
            <person name="Saif S."/>
            <person name="Shea T."/>
            <person name="Sisk P."/>
            <person name="Sykes S."/>
            <person name="Wortman J."/>
            <person name="Nusbaum C."/>
            <person name="Birren B."/>
        </authorList>
    </citation>
    <scope>NUCLEOTIDE SEQUENCE [LARGE SCALE GENOMIC DNA]</scope>
    <source>
        <strain evidence="2 4">ATCC BAA-383</strain>
    </source>
</reference>
<dbReference type="PATRIC" id="fig|1158609.3.peg.297"/>
<dbReference type="SUPFAM" id="SSF89447">
    <property type="entry name" value="AbrB/MazE/MraZ-like"/>
    <property type="match status" value="1"/>
</dbReference>
<dbReference type="InterPro" id="IPR037914">
    <property type="entry name" value="SpoVT-AbrB_sf"/>
</dbReference>
<keyword evidence="1" id="KW-1133">Transmembrane helix</keyword>
<dbReference type="Gene3D" id="2.10.260.10">
    <property type="match status" value="1"/>
</dbReference>
<reference evidence="3 5" key="2">
    <citation type="submission" date="2013-03" db="EMBL/GenBank/DDBJ databases">
        <title>The Genome Sequence of Enterococcus moraviensis BAA-383 (PacBio/Illumina hybrid assembly).</title>
        <authorList>
            <consortium name="The Broad Institute Genomics Platform"/>
            <consortium name="The Broad Institute Genome Sequencing Center for Infectious Disease"/>
            <person name="Earl A."/>
            <person name="Russ C."/>
            <person name="Gilmore M."/>
            <person name="Surin D."/>
            <person name="Walker B."/>
            <person name="Young S."/>
            <person name="Zeng Q."/>
            <person name="Gargeya S."/>
            <person name="Fitzgerald M."/>
            <person name="Haas B."/>
            <person name="Abouelleil A."/>
            <person name="Allen A.W."/>
            <person name="Alvarado L."/>
            <person name="Arachchi H.M."/>
            <person name="Berlin A.M."/>
            <person name="Chapman S.B."/>
            <person name="Gainer-Dewar J."/>
            <person name="Goldberg J."/>
            <person name="Griggs A."/>
            <person name="Gujja S."/>
            <person name="Hansen M."/>
            <person name="Howarth C."/>
            <person name="Imamovic A."/>
            <person name="Ireland A."/>
            <person name="Larimer J."/>
            <person name="McCowan C."/>
            <person name="Murphy C."/>
            <person name="Pearson M."/>
            <person name="Poon T.W."/>
            <person name="Priest M."/>
            <person name="Roberts A."/>
            <person name="Saif S."/>
            <person name="Shea T."/>
            <person name="Sisk P."/>
            <person name="Sykes S."/>
            <person name="Wortman J."/>
            <person name="Nusbaum C."/>
            <person name="Birren B."/>
        </authorList>
    </citation>
    <scope>NUCLEOTIDE SEQUENCE [LARGE SCALE GENOMIC DNA]</scope>
    <source>
        <strain evidence="3 5">ATCC BAA-383</strain>
    </source>
</reference>
<sequence length="405" mass="45922">MEEKQFSITIPEKIVEEFDLENEEEVILSIKDQKIVIEPKKKVAGNQTLSLRWFLIPTTVISLLFLGYLIYTDKSQIALVGAYSIANFVLSFGVLSGVFSFLVFFVKGKRNQITTQSKDIYWRNFPTILLSFIVILVFSLLVFFKVIGLVFIGATFDRYTATLLFFVFVGLVNYFMIYSALSITPAKLTNLLIFVIIGGVLLAMITNKDYQWWQFNFSFLGTIEAKSSWQFNLTLMFSSLLMVALIDGLFVELQKAIPHSKRLTILRILLTLTALDLGAVGLFPYTETGPFQGVHNQVAGYLVYLIVALIVGIKWLLPNVTKEFLSISYMIAATLVVVVVLFQWTSYLSLTAFELLAFMLAFSWIVLLLQNLQKMAQNLNNSFLVKIKLNPKKQVVETKEDTSGK</sequence>
<keyword evidence="5" id="KW-1185">Reference proteome</keyword>
<dbReference type="HOGENOM" id="CLU_058980_0_0_9"/>
<dbReference type="STRING" id="155617.RV09_GL003269"/>
<dbReference type="OrthoDB" id="2329326at2"/>
<feature type="transmembrane region" description="Helical" evidence="1">
    <location>
        <begin position="324"/>
        <end position="344"/>
    </location>
</feature>
<dbReference type="Proteomes" id="UP000013781">
    <property type="component" value="Unassembled WGS sequence"/>
</dbReference>
<dbReference type="AlphaFoldDB" id="R2TP78"/>